<protein>
    <submittedName>
        <fullName evidence="2">Uncharacterized protein</fullName>
    </submittedName>
</protein>
<dbReference type="AlphaFoldDB" id="A0A8I5NET4"/>
<dbReference type="GeneTree" id="ENSGT00940000164709"/>
<dbReference type="Ensembl" id="ENSPANT00000068120.1">
    <property type="protein sequence ID" value="ENSPANP00000050898.1"/>
    <property type="gene ID" value="ENSPANG00000045478.1"/>
</dbReference>
<reference evidence="2 3" key="1">
    <citation type="submission" date="2012-03" db="EMBL/GenBank/DDBJ databases">
        <title>Whole Genome Assembly of Papio anubis.</title>
        <authorList>
            <person name="Liu Y.L."/>
            <person name="Abraham K.A."/>
            <person name="Akbar H.A."/>
            <person name="Ali S.A."/>
            <person name="Anosike U.A."/>
            <person name="Aqrawi P.A."/>
            <person name="Arias F.A."/>
            <person name="Attaway T.A."/>
            <person name="Awwad R.A."/>
            <person name="Babu C.B."/>
            <person name="Bandaranaike D.B."/>
            <person name="Battles P.B."/>
            <person name="Bell A.B."/>
            <person name="Beltran B.B."/>
            <person name="Berhane-Mersha D.B."/>
            <person name="Bess C.B."/>
            <person name="Bickham C.B."/>
            <person name="Bolden T.B."/>
            <person name="Carter K.C."/>
            <person name="Chau D.C."/>
            <person name="Chavez A.C."/>
            <person name="Clerc-Blankenburg K.C."/>
            <person name="Coyle M.C."/>
            <person name="Dao M.D."/>
            <person name="Davila M.L.D."/>
            <person name="Davy-Carroll L.D."/>
            <person name="Denson S.D."/>
            <person name="Dinh H.D."/>
            <person name="Fernandez S.F."/>
            <person name="Fernando P.F."/>
            <person name="Forbes L.F."/>
            <person name="Francis C.F."/>
            <person name="Francisco L.F."/>
            <person name="Fu Q.F."/>
            <person name="Garcia-Iii R.G."/>
            <person name="Garrett T.G."/>
            <person name="Gross S.G."/>
            <person name="Gubbala S.G."/>
            <person name="Hirani K.H."/>
            <person name="Hogues M.H."/>
            <person name="Hollins B.H."/>
            <person name="Jackson L.J."/>
            <person name="Javaid M.J."/>
            <person name="Jhangiani S.J."/>
            <person name="Johnson A.J."/>
            <person name="Johnson B.J."/>
            <person name="Jones J.J."/>
            <person name="Joshi V.J."/>
            <person name="Kalu J.K."/>
            <person name="Khan N.K."/>
            <person name="Korchina V.K."/>
            <person name="Kovar C.K."/>
            <person name="Lago L.L."/>
            <person name="Lara F.L."/>
            <person name="Le T.-K.L."/>
            <person name="Lee S.L."/>
            <person name="Legall-Iii F.L."/>
            <person name="Lemon S.L."/>
            <person name="Liu J.L."/>
            <person name="Liu Y.-S.L."/>
            <person name="Liyanage D.L."/>
            <person name="Lopez J.L."/>
            <person name="Lorensuhewa L.L."/>
            <person name="Mata R.M."/>
            <person name="Mathew T.M."/>
            <person name="Mercado C.M."/>
            <person name="Mercado I.M."/>
            <person name="Morales K.M."/>
            <person name="Morgan M.M."/>
            <person name="Munidasa M.M."/>
            <person name="Ngo D.N."/>
            <person name="Nguyen L.N."/>
            <person name="Nguyen T.N."/>
            <person name="Nguyen N.N."/>
            <person name="Obregon M.O."/>
            <person name="Okwuonu G.O."/>
            <person name="Ongeri F.O."/>
            <person name="Onwere C.O."/>
            <person name="Osifeso I.O."/>
            <person name="Parra A.P."/>
            <person name="Patil S.P."/>
            <person name="Perez A.P."/>
            <person name="Perez Y.P."/>
            <person name="Pham C.P."/>
            <person name="Pu L.-L.P."/>
            <person name="Puazo M.P."/>
            <person name="Quiroz J.Q."/>
            <person name="Rouhana J.R."/>
            <person name="Ruiz M.R."/>
            <person name="Ruiz S.-J.R."/>
            <person name="Saada N.S."/>
            <person name="Santibanez J.S."/>
            <person name="Scheel M.S."/>
            <person name="Schneider B.S."/>
            <person name="Simmons D.S."/>
            <person name="Sisson I.S."/>
            <person name="Tang L.-Y.T."/>
            <person name="Thornton R.T."/>
            <person name="Tisius J.T."/>
            <person name="Toledanes G.T."/>
            <person name="Trejos Z.T."/>
            <person name="Usmani K.U."/>
            <person name="Varghese R.V."/>
            <person name="Vattathil S.V."/>
            <person name="Vee V.V."/>
            <person name="Walker D.W."/>
            <person name="Weissenberger G.W."/>
            <person name="White C.W."/>
            <person name="Williams A.W."/>
            <person name="Woodworth J.W."/>
            <person name="Wright R.W."/>
            <person name="Zhu Y.Z."/>
            <person name="Han Y.H."/>
            <person name="Newsham I.N."/>
            <person name="Nazareth L.N."/>
            <person name="Worley K.W."/>
            <person name="Muzny D.M."/>
            <person name="Rogers J.R."/>
            <person name="Gibbs R.G."/>
        </authorList>
    </citation>
    <scope>NUCLEOTIDE SEQUENCE [LARGE SCALE GENOMIC DNA]</scope>
</reference>
<dbReference type="PANTHER" id="PTHR46254">
    <property type="entry name" value="PROTEIN GVQW1-RELATED"/>
    <property type="match status" value="1"/>
</dbReference>
<evidence type="ECO:0000313" key="3">
    <source>
        <dbReference type="Proteomes" id="UP000028761"/>
    </source>
</evidence>
<keyword evidence="1" id="KW-0472">Membrane</keyword>
<sequence length="114" mass="13352">MVLIQIEMYCKHKTYNSLPRLGTKENDMKYLMNHFFFFFFFETGFCSVTQAGVQWHDLGSPQPLPPGFKQFSCLSLPSNWDYRHAPPLLANFVFLVETSFLHLNVCLSICFQRT</sequence>
<accession>A0A8I5NET4</accession>
<feature type="transmembrane region" description="Helical" evidence="1">
    <location>
        <begin position="88"/>
        <end position="111"/>
    </location>
</feature>
<dbReference type="PANTHER" id="PTHR46254:SF12">
    <property type="entry name" value="RNA BINDING MOTIF SINGLE STRANDED INTERACTING PROTEIN 2"/>
    <property type="match status" value="1"/>
</dbReference>
<evidence type="ECO:0000313" key="2">
    <source>
        <dbReference type="Ensembl" id="ENSPANP00000050898.1"/>
    </source>
</evidence>
<evidence type="ECO:0000256" key="1">
    <source>
        <dbReference type="SAM" id="Phobius"/>
    </source>
</evidence>
<keyword evidence="3" id="KW-1185">Reference proteome</keyword>
<reference evidence="2" key="3">
    <citation type="submission" date="2025-09" db="UniProtKB">
        <authorList>
            <consortium name="Ensembl"/>
        </authorList>
    </citation>
    <scope>IDENTIFICATION</scope>
</reference>
<proteinExistence type="predicted"/>
<keyword evidence="1" id="KW-1133">Transmembrane helix</keyword>
<keyword evidence="1" id="KW-0812">Transmembrane</keyword>
<reference evidence="2" key="2">
    <citation type="submission" date="2025-08" db="UniProtKB">
        <authorList>
            <consortium name="Ensembl"/>
        </authorList>
    </citation>
    <scope>IDENTIFICATION</scope>
</reference>
<name>A0A8I5NET4_PAPAN</name>
<feature type="transmembrane region" description="Helical" evidence="1">
    <location>
        <begin position="30"/>
        <end position="53"/>
    </location>
</feature>
<organism evidence="2 3">
    <name type="scientific">Papio anubis</name>
    <name type="common">Olive baboon</name>
    <dbReference type="NCBI Taxonomy" id="9555"/>
    <lineage>
        <taxon>Eukaryota</taxon>
        <taxon>Metazoa</taxon>
        <taxon>Chordata</taxon>
        <taxon>Craniata</taxon>
        <taxon>Vertebrata</taxon>
        <taxon>Euteleostomi</taxon>
        <taxon>Mammalia</taxon>
        <taxon>Eutheria</taxon>
        <taxon>Euarchontoglires</taxon>
        <taxon>Primates</taxon>
        <taxon>Haplorrhini</taxon>
        <taxon>Catarrhini</taxon>
        <taxon>Cercopithecidae</taxon>
        <taxon>Cercopithecinae</taxon>
        <taxon>Papio</taxon>
    </lineage>
</organism>
<dbReference type="Proteomes" id="UP000028761">
    <property type="component" value="Chromosome 4"/>
</dbReference>